<protein>
    <submittedName>
        <fullName evidence="1">Uncharacterized protein</fullName>
    </submittedName>
</protein>
<evidence type="ECO:0000313" key="1">
    <source>
        <dbReference type="EMBL" id="AKN19631.1"/>
    </source>
</evidence>
<geneLocation type="plasmid" evidence="1">
    <name>pKPC2-EC14653</name>
</geneLocation>
<gene>
    <name evidence="1" type="ORF">pKPC2_EC14653_00028</name>
</gene>
<accession>A0A0K0NPU1</accession>
<dbReference type="AlphaFoldDB" id="A0A0K0NPU1"/>
<dbReference type="EMBL" id="KP868646">
    <property type="protein sequence ID" value="AKN19631.1"/>
    <property type="molecule type" value="Genomic_DNA"/>
</dbReference>
<sequence length="56" mass="6173">MLCLQLKPTVIRKKKSILLGSYGSPDSDGAMQGQILQLAKVRYERTADVGLPNLTR</sequence>
<organism evidence="1">
    <name type="scientific">Enterobacter cloacae</name>
    <dbReference type="NCBI Taxonomy" id="550"/>
    <lineage>
        <taxon>Bacteria</taxon>
        <taxon>Pseudomonadati</taxon>
        <taxon>Pseudomonadota</taxon>
        <taxon>Gammaproteobacteria</taxon>
        <taxon>Enterobacterales</taxon>
        <taxon>Enterobacteriaceae</taxon>
        <taxon>Enterobacter</taxon>
        <taxon>Enterobacter cloacae complex</taxon>
    </lineage>
</organism>
<name>A0A0K0NPU1_ENTCL</name>
<proteinExistence type="predicted"/>
<reference evidence="1" key="1">
    <citation type="journal article" date="2015" name="Antimicrob. Agents Chemother.">
        <title>Characterization of an Enterobacter cloacae Strain Producing both KPC and NDM Carbapenemases by Whole-Genome Sequencing.</title>
        <authorList>
            <person name="Wu W."/>
            <person name="Feng Y."/>
            <person name="Carattoli A."/>
            <person name="Zong Z."/>
        </authorList>
    </citation>
    <scope>NUCLEOTIDE SEQUENCE</scope>
    <source>
        <strain evidence="1">WCHECl-14653</strain>
        <plasmid evidence="1">pKPC2-EC14653</plasmid>
    </source>
</reference>
<keyword evidence="1" id="KW-0614">Plasmid</keyword>